<dbReference type="OrthoDB" id="9806532at2"/>
<dbReference type="Gene3D" id="3.30.70.1320">
    <property type="entry name" value="Multidrug efflux transporter AcrB pore domain like"/>
    <property type="match status" value="1"/>
</dbReference>
<dbReference type="SUPFAM" id="SSF82714">
    <property type="entry name" value="Multidrug efflux transporter AcrB TolC docking domain, DN and DC subdomains"/>
    <property type="match status" value="2"/>
</dbReference>
<keyword evidence="1" id="KW-0472">Membrane</keyword>
<feature type="transmembrane region" description="Helical" evidence="1">
    <location>
        <begin position="354"/>
        <end position="374"/>
    </location>
</feature>
<dbReference type="InterPro" id="IPR001036">
    <property type="entry name" value="Acrflvin-R"/>
</dbReference>
<keyword evidence="1" id="KW-0812">Transmembrane</keyword>
<name>A0A4Q1B4J2_9BACT</name>
<dbReference type="Gene3D" id="3.30.70.1440">
    <property type="entry name" value="Multidrug efflux transporter AcrB pore domain"/>
    <property type="match status" value="1"/>
</dbReference>
<accession>A0A4Q1B4J2</accession>
<dbReference type="PANTHER" id="PTHR32063:SF33">
    <property type="entry name" value="RND SUPERFAMILY EFFLUX PUMP PERMEASE COMPONENT"/>
    <property type="match status" value="1"/>
</dbReference>
<feature type="transmembrane region" description="Helical" evidence="1">
    <location>
        <begin position="12"/>
        <end position="31"/>
    </location>
</feature>
<dbReference type="SUPFAM" id="SSF82693">
    <property type="entry name" value="Multidrug efflux transporter AcrB pore domain, PN1, PN2, PC1 and PC2 subdomains"/>
    <property type="match status" value="2"/>
</dbReference>
<feature type="transmembrane region" description="Helical" evidence="1">
    <location>
        <begin position="962"/>
        <end position="981"/>
    </location>
</feature>
<dbReference type="GO" id="GO:0042910">
    <property type="term" value="F:xenobiotic transmembrane transporter activity"/>
    <property type="evidence" value="ECO:0007669"/>
    <property type="project" value="TreeGrafter"/>
</dbReference>
<feature type="transmembrane region" description="Helical" evidence="1">
    <location>
        <begin position="993"/>
        <end position="1019"/>
    </location>
</feature>
<dbReference type="AlphaFoldDB" id="A0A4Q1B4J2"/>
<proteinExistence type="predicted"/>
<dbReference type="PANTHER" id="PTHR32063">
    <property type="match status" value="1"/>
</dbReference>
<feature type="transmembrane region" description="Helical" evidence="1">
    <location>
        <begin position="916"/>
        <end position="941"/>
    </location>
</feature>
<dbReference type="SUPFAM" id="SSF82866">
    <property type="entry name" value="Multidrug efflux transporter AcrB transmembrane domain"/>
    <property type="match status" value="2"/>
</dbReference>
<reference evidence="2 3" key="1">
    <citation type="submission" date="2017-09" db="EMBL/GenBank/DDBJ databases">
        <title>Genomics of the genus Arcobacter.</title>
        <authorList>
            <person name="Perez-Cataluna A."/>
            <person name="Figueras M.J."/>
            <person name="Salas-Masso N."/>
        </authorList>
    </citation>
    <scope>NUCLEOTIDE SEQUENCE [LARGE SCALE GENOMIC DNA]</scope>
    <source>
        <strain evidence="2 3">F156-34</strain>
    </source>
</reference>
<dbReference type="RefSeq" id="WP_129060957.1">
    <property type="nucleotide sequence ID" value="NZ_NXIE01000002.1"/>
</dbReference>
<dbReference type="EMBL" id="NXIE01000002">
    <property type="protein sequence ID" value="RXK13137.1"/>
    <property type="molecule type" value="Genomic_DNA"/>
</dbReference>
<dbReference type="InterPro" id="IPR027463">
    <property type="entry name" value="AcrB_DN_DC_subdom"/>
</dbReference>
<feature type="transmembrane region" description="Helical" evidence="1">
    <location>
        <begin position="457"/>
        <end position="476"/>
    </location>
</feature>
<feature type="transmembrane region" description="Helical" evidence="1">
    <location>
        <begin position="326"/>
        <end position="347"/>
    </location>
</feature>
<organism evidence="2 3">
    <name type="scientific">Halarcobacter mediterraneus</name>
    <dbReference type="NCBI Taxonomy" id="2023153"/>
    <lineage>
        <taxon>Bacteria</taxon>
        <taxon>Pseudomonadati</taxon>
        <taxon>Campylobacterota</taxon>
        <taxon>Epsilonproteobacteria</taxon>
        <taxon>Campylobacterales</taxon>
        <taxon>Arcobacteraceae</taxon>
        <taxon>Halarcobacter</taxon>
    </lineage>
</organism>
<dbReference type="PRINTS" id="PR00702">
    <property type="entry name" value="ACRIFLAVINRP"/>
</dbReference>
<feature type="transmembrane region" description="Helical" evidence="1">
    <location>
        <begin position="890"/>
        <end position="910"/>
    </location>
</feature>
<dbReference type="Pfam" id="PF00873">
    <property type="entry name" value="ACR_tran"/>
    <property type="match status" value="1"/>
</dbReference>
<feature type="transmembrane region" description="Helical" evidence="1">
    <location>
        <begin position="380"/>
        <end position="405"/>
    </location>
</feature>
<dbReference type="Proteomes" id="UP000289718">
    <property type="component" value="Unassembled WGS sequence"/>
</dbReference>
<feature type="transmembrane region" description="Helical" evidence="1">
    <location>
        <begin position="425"/>
        <end position="445"/>
    </location>
</feature>
<comment type="caution">
    <text evidence="2">The sequence shown here is derived from an EMBL/GenBank/DDBJ whole genome shotgun (WGS) entry which is preliminary data.</text>
</comment>
<feature type="transmembrane region" description="Helical" evidence="1">
    <location>
        <begin position="526"/>
        <end position="547"/>
    </location>
</feature>
<sequence>MIAWFAKNSVAANLLMVTIVVFGLFSLFKLIPLEIFPSFEKDEVTINMTLKGATPEDVEQGLTIRIEESIADLEGIKQIKSTSSEGKATVNAEIAKGYDPKDLLAEIKNRVDAINTFPEDAEKAIIEKTLRKREVIVVTLSSDYEEKEIREYAQDIRDNIVQLPGVTQAELSGVRDYEISVEVSQDTLLQYDLTINDISEAISNSSIDLSAGNLKTTGGDILVRLKGQAYTKDEFESIIVKTNSDGSIIRLKDIATIIDGFEETPLRSRLNGKNSVFIDVYRVGNESAIEVADTVKRFIEEKQLSLPYGFELSYWDDDSLIVKNRLSILLSNAVQGSILIIVLLTLFLRPAIAFWVFLGIPVSFAGAFFIMPVFDVTLNTLSLFGFILVLGIVVDDAIVTGENIYTHLKNSESGEMAAIQGTKEIARPVTFGILTTIAAFAPLAFVEGDRSTLFTQIPYVVIPVLIFSLIESKFILPAHLKHIKLREEKSKTSKLEELQHKFADGFERVILKYYKPILNLAINNKFITISIFTSILTLIIALILGGWTKFIFFPRVPSETIGVNLTMPTGTPFEVTNKHIIHLTNTAEKLKEKYKNTNTNESVIKNIMTQTGGRGGVSNEGRVQFEITPPEKREIKVTSAQLAREWRQLSGAIIGAENVEFRSERGRGGDPIDIQLVGSSMQTLSTVANEIKKYLQNFETVFDISDSLSDGKEELKIELTKQGKLLGITKQEISQQVRAAIYGIEVQSIQRGRDDVKVMIRFPKEDRKSIANLNELIITTKNDDKIPLSNIATLVPNKGPSAINRTDRFRTINVTADIDKVNTNMFALQSDLSAYIDTLLTKYPGVKYSFEGEQKEQAETFDSLLYSLIFAVFAIYVLLAIPFKSYVQPIIVMSVIPFGIIGAVVGHWILGMDLTVLSFMGMLALMGVLVNDSLVLVDYINKKYEETKDILEAVLTAGVARFRPVMLTSLTTFIGLMPLLFDESTSAQFLVPMAISLGFGILFATFTTLILVPVHYLLVHNLIKSLKE</sequence>
<gene>
    <name evidence="2" type="ORF">CP965_04890</name>
</gene>
<keyword evidence="1" id="KW-1133">Transmembrane helix</keyword>
<evidence type="ECO:0000313" key="2">
    <source>
        <dbReference type="EMBL" id="RXK13137.1"/>
    </source>
</evidence>
<dbReference type="GO" id="GO:0005886">
    <property type="term" value="C:plasma membrane"/>
    <property type="evidence" value="ECO:0007669"/>
    <property type="project" value="TreeGrafter"/>
</dbReference>
<feature type="transmembrane region" description="Helical" evidence="1">
    <location>
        <begin position="864"/>
        <end position="883"/>
    </location>
</feature>
<dbReference type="Gene3D" id="3.30.70.1430">
    <property type="entry name" value="Multidrug efflux transporter AcrB pore domain"/>
    <property type="match status" value="2"/>
</dbReference>
<protein>
    <submittedName>
        <fullName evidence="2">Acriflavine resistance protein B</fullName>
    </submittedName>
</protein>
<dbReference type="Gene3D" id="3.30.2090.10">
    <property type="entry name" value="Multidrug efflux transporter AcrB TolC docking domain, DN and DC subdomains"/>
    <property type="match status" value="2"/>
</dbReference>
<dbReference type="Gene3D" id="1.20.1640.10">
    <property type="entry name" value="Multidrug efflux transporter AcrB transmembrane domain"/>
    <property type="match status" value="2"/>
</dbReference>
<evidence type="ECO:0000313" key="3">
    <source>
        <dbReference type="Proteomes" id="UP000289718"/>
    </source>
</evidence>
<evidence type="ECO:0000256" key="1">
    <source>
        <dbReference type="SAM" id="Phobius"/>
    </source>
</evidence>
<keyword evidence="3" id="KW-1185">Reference proteome</keyword>